<evidence type="ECO:0000313" key="9">
    <source>
        <dbReference type="Proteomes" id="UP000248724"/>
    </source>
</evidence>
<gene>
    <name evidence="8" type="ORF">DLM65_09555</name>
</gene>
<dbReference type="PANTHER" id="PTHR43047">
    <property type="entry name" value="TWO-COMPONENT HISTIDINE PROTEIN KINASE"/>
    <property type="match status" value="1"/>
</dbReference>
<sequence>MVAGMGDGLVAVGPDGRITDFNHAAEVLTGVEAPAAIDRRARDVVVLRDVVDGGAPGEGTTRIALATLVTRRRAGRERGGDATAIPVAFSEGRLVGPAGESAGAVMVLRDLRREQEVERMKSEFLSRVGHELRTPLTGILGYAELLAARRLRPAEAAKAHGEILVATRRLVRIVEMLEFFASAGAGRSVLSAKDLDLGELARTVVKSWSTRVPPGHRLSTRVSRGLPVVRGDRRWLSAALEELIDNAVKFSPAGGSVEVTVGAAQGPSGVAGVEVAVADRGHGLGDDQVAALLGEFAQADGSDTRRFGGLGLGLTLVQRVAEGHGGTVTHTSGRRRGSRFGIWVPVPGSARSRRPARR</sequence>
<evidence type="ECO:0000256" key="2">
    <source>
        <dbReference type="ARBA" id="ARBA00012438"/>
    </source>
</evidence>
<evidence type="ECO:0000313" key="8">
    <source>
        <dbReference type="EMBL" id="PZR79902.1"/>
    </source>
</evidence>
<dbReference type="Gene3D" id="3.30.450.20">
    <property type="entry name" value="PAS domain"/>
    <property type="match status" value="1"/>
</dbReference>
<evidence type="ECO:0000256" key="1">
    <source>
        <dbReference type="ARBA" id="ARBA00000085"/>
    </source>
</evidence>
<dbReference type="AlphaFoldDB" id="A0A2W5Z3R0"/>
<keyword evidence="6" id="KW-0902">Two-component regulatory system</keyword>
<reference evidence="8 9" key="1">
    <citation type="journal article" date="2017" name="Nature">
        <title>Atmospheric trace gases support primary production in Antarctic desert surface soil.</title>
        <authorList>
            <person name="Ji M."/>
            <person name="Greening C."/>
            <person name="Vanwonterghem I."/>
            <person name="Carere C.R."/>
            <person name="Bay S.K."/>
            <person name="Steen J.A."/>
            <person name="Montgomery K."/>
            <person name="Lines T."/>
            <person name="Beardall J."/>
            <person name="van Dorst J."/>
            <person name="Snape I."/>
            <person name="Stott M.B."/>
            <person name="Hugenholtz P."/>
            <person name="Ferrari B.C."/>
        </authorList>
    </citation>
    <scope>NUCLEOTIDE SEQUENCE [LARGE SCALE GENOMIC DNA]</scope>
    <source>
        <strain evidence="8">RRmetagenome_bin12</strain>
    </source>
</reference>
<dbReference type="PANTHER" id="PTHR43047:SF62">
    <property type="entry name" value="SENSOR HISTIDINE KINASE DPIB"/>
    <property type="match status" value="1"/>
</dbReference>
<dbReference type="InterPro" id="IPR005467">
    <property type="entry name" value="His_kinase_dom"/>
</dbReference>
<dbReference type="EMBL" id="QHBU01000184">
    <property type="protein sequence ID" value="PZR79902.1"/>
    <property type="molecule type" value="Genomic_DNA"/>
</dbReference>
<dbReference type="InterPro" id="IPR036890">
    <property type="entry name" value="HATPase_C_sf"/>
</dbReference>
<dbReference type="CDD" id="cd00082">
    <property type="entry name" value="HisKA"/>
    <property type="match status" value="1"/>
</dbReference>
<dbReference type="Pfam" id="PF00512">
    <property type="entry name" value="HisKA"/>
    <property type="match status" value="1"/>
</dbReference>
<dbReference type="PRINTS" id="PR00344">
    <property type="entry name" value="BCTRLSENSOR"/>
</dbReference>
<dbReference type="SMART" id="SM00387">
    <property type="entry name" value="HATPase_c"/>
    <property type="match status" value="1"/>
</dbReference>
<dbReference type="GO" id="GO:0005886">
    <property type="term" value="C:plasma membrane"/>
    <property type="evidence" value="ECO:0007669"/>
    <property type="project" value="TreeGrafter"/>
</dbReference>
<dbReference type="SUPFAM" id="SSF47384">
    <property type="entry name" value="Homodimeric domain of signal transducing histidine kinase"/>
    <property type="match status" value="1"/>
</dbReference>
<dbReference type="Gene3D" id="1.10.287.130">
    <property type="match status" value="1"/>
</dbReference>
<dbReference type="Gene3D" id="3.30.565.10">
    <property type="entry name" value="Histidine kinase-like ATPase, C-terminal domain"/>
    <property type="match status" value="1"/>
</dbReference>
<feature type="domain" description="Histidine kinase" evidence="7">
    <location>
        <begin position="127"/>
        <end position="348"/>
    </location>
</feature>
<keyword evidence="4" id="KW-0808">Transferase</keyword>
<comment type="caution">
    <text evidence="8">The sequence shown here is derived from an EMBL/GenBank/DDBJ whole genome shotgun (WGS) entry which is preliminary data.</text>
</comment>
<evidence type="ECO:0000256" key="5">
    <source>
        <dbReference type="ARBA" id="ARBA00022777"/>
    </source>
</evidence>
<dbReference type="EC" id="2.7.13.3" evidence="2"/>
<dbReference type="SUPFAM" id="SSF55874">
    <property type="entry name" value="ATPase domain of HSP90 chaperone/DNA topoisomerase II/histidine kinase"/>
    <property type="match status" value="1"/>
</dbReference>
<proteinExistence type="predicted"/>
<dbReference type="PROSITE" id="PS50109">
    <property type="entry name" value="HIS_KIN"/>
    <property type="match status" value="1"/>
</dbReference>
<dbReference type="InterPro" id="IPR003661">
    <property type="entry name" value="HisK_dim/P_dom"/>
</dbReference>
<dbReference type="SUPFAM" id="SSF55785">
    <property type="entry name" value="PYP-like sensor domain (PAS domain)"/>
    <property type="match status" value="1"/>
</dbReference>
<dbReference type="GO" id="GO:0000155">
    <property type="term" value="F:phosphorelay sensor kinase activity"/>
    <property type="evidence" value="ECO:0007669"/>
    <property type="project" value="InterPro"/>
</dbReference>
<organism evidence="8 9">
    <name type="scientific">Candidatus Aeolococcus gillhamiae</name>
    <dbReference type="NCBI Taxonomy" id="3127015"/>
    <lineage>
        <taxon>Bacteria</taxon>
        <taxon>Bacillati</taxon>
        <taxon>Candidatus Dormiibacterota</taxon>
        <taxon>Candidatus Dormibacteria</taxon>
        <taxon>Candidatus Aeolococcales</taxon>
        <taxon>Candidatus Aeolococcaceae</taxon>
        <taxon>Candidatus Aeolococcus</taxon>
    </lineage>
</organism>
<keyword evidence="3" id="KW-0597">Phosphoprotein</keyword>
<dbReference type="InterPro" id="IPR004358">
    <property type="entry name" value="Sig_transdc_His_kin-like_C"/>
</dbReference>
<evidence type="ECO:0000259" key="7">
    <source>
        <dbReference type="PROSITE" id="PS50109"/>
    </source>
</evidence>
<accession>A0A2W5Z3R0</accession>
<dbReference type="SMART" id="SM00388">
    <property type="entry name" value="HisKA"/>
    <property type="match status" value="1"/>
</dbReference>
<keyword evidence="5" id="KW-0418">Kinase</keyword>
<dbReference type="Pfam" id="PF02518">
    <property type="entry name" value="HATPase_c"/>
    <property type="match status" value="1"/>
</dbReference>
<name>A0A2W5Z3R0_9BACT</name>
<dbReference type="InterPro" id="IPR003594">
    <property type="entry name" value="HATPase_dom"/>
</dbReference>
<dbReference type="InterPro" id="IPR035965">
    <property type="entry name" value="PAS-like_dom_sf"/>
</dbReference>
<evidence type="ECO:0000256" key="4">
    <source>
        <dbReference type="ARBA" id="ARBA00022679"/>
    </source>
</evidence>
<dbReference type="InterPro" id="IPR036097">
    <property type="entry name" value="HisK_dim/P_sf"/>
</dbReference>
<evidence type="ECO:0000256" key="3">
    <source>
        <dbReference type="ARBA" id="ARBA00022553"/>
    </source>
</evidence>
<protein>
    <recommendedName>
        <fullName evidence="2">histidine kinase</fullName>
        <ecNumber evidence="2">2.7.13.3</ecNumber>
    </recommendedName>
</protein>
<evidence type="ECO:0000256" key="6">
    <source>
        <dbReference type="ARBA" id="ARBA00023012"/>
    </source>
</evidence>
<dbReference type="GO" id="GO:0009927">
    <property type="term" value="F:histidine phosphotransfer kinase activity"/>
    <property type="evidence" value="ECO:0007669"/>
    <property type="project" value="TreeGrafter"/>
</dbReference>
<comment type="catalytic activity">
    <reaction evidence="1">
        <text>ATP + protein L-histidine = ADP + protein N-phospho-L-histidine.</text>
        <dbReference type="EC" id="2.7.13.3"/>
    </reaction>
</comment>
<dbReference type="Proteomes" id="UP000248724">
    <property type="component" value="Unassembled WGS sequence"/>
</dbReference>